<comment type="catalytic activity">
    <reaction evidence="6">
        <text>3-phosphoshikimate + phosphoenolpyruvate = 5-O-(1-carboxyvinyl)-3-phosphoshikimate + phosphate</text>
        <dbReference type="Rhea" id="RHEA:21256"/>
        <dbReference type="ChEBI" id="CHEBI:43474"/>
        <dbReference type="ChEBI" id="CHEBI:57701"/>
        <dbReference type="ChEBI" id="CHEBI:58702"/>
        <dbReference type="ChEBI" id="CHEBI:145989"/>
        <dbReference type="EC" id="2.5.1.19"/>
    </reaction>
    <physiologicalReaction direction="left-to-right" evidence="6">
        <dbReference type="Rhea" id="RHEA:21257"/>
    </physiologicalReaction>
</comment>
<dbReference type="UniPathway" id="UPA00053">
    <property type="reaction ID" value="UER00089"/>
</dbReference>
<dbReference type="PROSITE" id="PS00885">
    <property type="entry name" value="EPSP_SYNTHASE_2"/>
    <property type="match status" value="1"/>
</dbReference>
<feature type="binding site" evidence="7">
    <location>
        <position position="172"/>
    </location>
    <ligand>
        <name>3-phosphoshikimate</name>
        <dbReference type="ChEBI" id="CHEBI:145989"/>
    </ligand>
</feature>
<feature type="binding site" evidence="7">
    <location>
        <position position="100"/>
    </location>
    <ligand>
        <name>phosphoenolpyruvate</name>
        <dbReference type="ChEBI" id="CHEBI:58702"/>
    </ligand>
</feature>
<keyword evidence="5 7" id="KW-0057">Aromatic amino acid biosynthesis</keyword>
<feature type="binding site" evidence="7">
    <location>
        <position position="171"/>
    </location>
    <ligand>
        <name>3-phosphoshikimate</name>
        <dbReference type="ChEBI" id="CHEBI:145989"/>
    </ligand>
</feature>
<evidence type="ECO:0000313" key="10">
    <source>
        <dbReference type="Proteomes" id="UP000233425"/>
    </source>
</evidence>
<name>A0A2N0UJ07_9FIRM</name>
<evidence type="ECO:0000256" key="3">
    <source>
        <dbReference type="ARBA" id="ARBA00022605"/>
    </source>
</evidence>
<feature type="active site" description="Proton acceptor" evidence="7">
    <location>
        <position position="311"/>
    </location>
</feature>
<comment type="caution">
    <text evidence="9">The sequence shown here is derived from an EMBL/GenBank/DDBJ whole genome shotgun (WGS) entry which is preliminary data.</text>
</comment>
<keyword evidence="10" id="KW-1185">Reference proteome</keyword>
<comment type="pathway">
    <text evidence="1 7">Metabolic intermediate biosynthesis; chorismate biosynthesis; chorismate from D-erythrose 4-phosphate and phosphoenolpyruvate: step 6/7.</text>
</comment>
<reference evidence="9" key="1">
    <citation type="journal article" date="2018" name="Environ. Microbiol.">
        <title>Sporulation capability and amylosome conservation among diverse human colonic and rumen isolates of the keystone starch-degrader Ruminococcus bromii.</title>
        <authorList>
            <person name="Mukhopadhya I."/>
            <person name="Morais S."/>
            <person name="Laverde-Gomez J."/>
            <person name="Sheridan P.O."/>
            <person name="Walker A.W."/>
            <person name="Kelly W."/>
            <person name="Klieve A.V."/>
            <person name="Ouwerkerk D."/>
            <person name="Duncan S.H."/>
            <person name="Louis P."/>
            <person name="Koropatkin N."/>
            <person name="Cockburn D."/>
            <person name="Kibler R."/>
            <person name="Cooper P.J."/>
            <person name="Sandoval C."/>
            <person name="Crost E."/>
            <person name="Juge N."/>
            <person name="Bayer E.A."/>
            <person name="Flint H.J."/>
        </authorList>
    </citation>
    <scope>NUCLEOTIDE SEQUENCE [LARGE SCALE GENOMIC DNA]</scope>
    <source>
        <strain evidence="9">ATCC 27255</strain>
    </source>
</reference>
<dbReference type="Gene3D" id="3.65.10.10">
    <property type="entry name" value="Enolpyruvate transferase domain"/>
    <property type="match status" value="2"/>
</dbReference>
<dbReference type="PANTHER" id="PTHR21090">
    <property type="entry name" value="AROM/DEHYDROQUINATE SYNTHASE"/>
    <property type="match status" value="1"/>
</dbReference>
<keyword evidence="7" id="KW-0963">Cytoplasm</keyword>
<dbReference type="GO" id="GO:0009073">
    <property type="term" value="P:aromatic amino acid family biosynthetic process"/>
    <property type="evidence" value="ECO:0007669"/>
    <property type="project" value="UniProtKB-KW"/>
</dbReference>
<keyword evidence="3 7" id="KW-0028">Amino-acid biosynthesis</keyword>
<feature type="domain" description="Enolpyruvate transferase" evidence="8">
    <location>
        <begin position="21"/>
        <end position="415"/>
    </location>
</feature>
<dbReference type="Proteomes" id="UP000233425">
    <property type="component" value="Unassembled WGS sequence"/>
</dbReference>
<evidence type="ECO:0000256" key="6">
    <source>
        <dbReference type="ARBA" id="ARBA00044633"/>
    </source>
</evidence>
<feature type="binding site" evidence="7">
    <location>
        <position position="410"/>
    </location>
    <ligand>
        <name>phosphoenolpyruvate</name>
        <dbReference type="ChEBI" id="CHEBI:58702"/>
    </ligand>
</feature>
<feature type="binding site" evidence="7">
    <location>
        <position position="342"/>
    </location>
    <ligand>
        <name>phosphoenolpyruvate</name>
        <dbReference type="ChEBI" id="CHEBI:58702"/>
    </ligand>
</feature>
<sequence>MALSTDKSSKPYVRYLPFVPNGEVNIPPSKSDVHRAIICAALTRGKCTIAPVALSNDIKATIGVIEDMGCTASIKDNMLTVDGTNIFKTDNVTLDCGESGSALRFFIPVAAAGGINATFVGHGKLPERPIGIFTEALPKAGVKCETDGGLPLKISGRLESGTFEIPGNVSSQFITGLLLALPLVEGDSDIVLTSPIESVGYINMTIHTMSQFGVEIETTDNGWHIKGGQSYIPHDYTTDGDWSQAAFFMVAGALGGKVTVNGVNRNSAQGDRKIAELLARFGAKVTQTDTSVTVEKAELNAIDIDASQIPDLVPVLAVCAAFAKGTTRIYNAERLRIKECDRLTATAKLINDLGGKVTELPDGLVIEGIDTLKGGFCEGFNDHRIVMSAGVCAVRLNGEIESSYALSINKSYPDFYIDYNNIGGKANVLDLR</sequence>
<dbReference type="InterPro" id="IPR001986">
    <property type="entry name" value="Enolpyruvate_Tfrase_dom"/>
</dbReference>
<dbReference type="InterPro" id="IPR013792">
    <property type="entry name" value="RNA3'P_cycl/enolpyr_Trfase_a/b"/>
</dbReference>
<dbReference type="GO" id="GO:0005737">
    <property type="term" value="C:cytoplasm"/>
    <property type="evidence" value="ECO:0007669"/>
    <property type="project" value="UniProtKB-SubCell"/>
</dbReference>
<feature type="binding site" evidence="7">
    <location>
        <position position="30"/>
    </location>
    <ligand>
        <name>3-phosphoshikimate</name>
        <dbReference type="ChEBI" id="CHEBI:145989"/>
    </ligand>
</feature>
<dbReference type="EMBL" id="NNSR01000073">
    <property type="protein sequence ID" value="PKD26961.1"/>
    <property type="molecule type" value="Genomic_DNA"/>
</dbReference>
<dbReference type="GO" id="GO:0008652">
    <property type="term" value="P:amino acid biosynthetic process"/>
    <property type="evidence" value="ECO:0007669"/>
    <property type="project" value="UniProtKB-KW"/>
</dbReference>
<comment type="subcellular location">
    <subcellularLocation>
        <location evidence="7">Cytoplasm</location>
    </subcellularLocation>
</comment>
<keyword evidence="4 7" id="KW-0808">Transferase</keyword>
<feature type="binding site" evidence="7">
    <location>
        <position position="170"/>
    </location>
    <ligand>
        <name>3-phosphoshikimate</name>
        <dbReference type="ChEBI" id="CHEBI:145989"/>
    </ligand>
</feature>
<evidence type="ECO:0000259" key="8">
    <source>
        <dbReference type="Pfam" id="PF00275"/>
    </source>
</evidence>
<evidence type="ECO:0000256" key="4">
    <source>
        <dbReference type="ARBA" id="ARBA00022679"/>
    </source>
</evidence>
<organism evidence="9 10">
    <name type="scientific">Ruminococcus bromii</name>
    <dbReference type="NCBI Taxonomy" id="40518"/>
    <lineage>
        <taxon>Bacteria</taxon>
        <taxon>Bacillati</taxon>
        <taxon>Bacillota</taxon>
        <taxon>Clostridia</taxon>
        <taxon>Eubacteriales</taxon>
        <taxon>Oscillospiraceae</taxon>
        <taxon>Ruminococcus</taxon>
    </lineage>
</organism>
<feature type="binding site" evidence="7">
    <location>
        <position position="31"/>
    </location>
    <ligand>
        <name>3-phosphoshikimate</name>
        <dbReference type="ChEBI" id="CHEBI:145989"/>
    </ligand>
</feature>
<comment type="function">
    <text evidence="7">Catalyzes the transfer of the enolpyruvyl moiety of phosphoenolpyruvate (PEP) to the 5-hydroxyl of shikimate-3-phosphate (S3P) to produce enolpyruvyl shikimate-3-phosphate and inorganic phosphate.</text>
</comment>
<evidence type="ECO:0000256" key="5">
    <source>
        <dbReference type="ARBA" id="ARBA00023141"/>
    </source>
</evidence>
<comment type="subunit">
    <text evidence="7">Monomer.</text>
</comment>
<dbReference type="NCBIfam" id="TIGR01356">
    <property type="entry name" value="aroA"/>
    <property type="match status" value="1"/>
</dbReference>
<feature type="binding site" evidence="7">
    <location>
        <position position="198"/>
    </location>
    <ligand>
        <name>3-phosphoshikimate</name>
        <dbReference type="ChEBI" id="CHEBI:145989"/>
    </ligand>
</feature>
<evidence type="ECO:0000313" key="9">
    <source>
        <dbReference type="EMBL" id="PKD26961.1"/>
    </source>
</evidence>
<dbReference type="AlphaFoldDB" id="A0A2N0UJ07"/>
<accession>A0A2N0UJ07</accession>
<evidence type="ECO:0000256" key="7">
    <source>
        <dbReference type="HAMAP-Rule" id="MF_00210"/>
    </source>
</evidence>
<dbReference type="SUPFAM" id="SSF55205">
    <property type="entry name" value="EPT/RTPC-like"/>
    <property type="match status" value="1"/>
</dbReference>
<proteinExistence type="inferred from homology"/>
<dbReference type="HAMAP" id="MF_00210">
    <property type="entry name" value="EPSP_synth"/>
    <property type="match status" value="1"/>
</dbReference>
<dbReference type="InterPro" id="IPR023193">
    <property type="entry name" value="EPSP_synthase_CS"/>
</dbReference>
<dbReference type="PIRSF" id="PIRSF000505">
    <property type="entry name" value="EPSPS"/>
    <property type="match status" value="1"/>
</dbReference>
<dbReference type="EC" id="2.5.1.19" evidence="7"/>
<dbReference type="PANTHER" id="PTHR21090:SF5">
    <property type="entry name" value="PENTAFUNCTIONAL AROM POLYPEPTIDE"/>
    <property type="match status" value="1"/>
</dbReference>
<protein>
    <recommendedName>
        <fullName evidence="7">3-phosphoshikimate 1-carboxyvinyltransferase</fullName>
        <ecNumber evidence="7">2.5.1.19</ecNumber>
    </recommendedName>
    <alternativeName>
        <fullName evidence="7">5-enolpyruvylshikimate-3-phosphate synthase</fullName>
        <shortName evidence="7">EPSP synthase</shortName>
        <shortName evidence="7">EPSPS</shortName>
    </alternativeName>
</protein>
<evidence type="ECO:0000256" key="1">
    <source>
        <dbReference type="ARBA" id="ARBA00004811"/>
    </source>
</evidence>
<gene>
    <name evidence="7 9" type="primary">aroA</name>
    <name evidence="9" type="ORF">RBATCC27255_01827</name>
</gene>
<dbReference type="Pfam" id="PF00275">
    <property type="entry name" value="EPSP_synthase"/>
    <property type="match status" value="1"/>
</dbReference>
<dbReference type="InterPro" id="IPR036968">
    <property type="entry name" value="Enolpyruvate_Tfrase_sf"/>
</dbReference>
<dbReference type="RefSeq" id="WP_101029741.1">
    <property type="nucleotide sequence ID" value="NZ_CABMMZ010000073.1"/>
</dbReference>
<feature type="binding site" evidence="7">
    <location>
        <position position="311"/>
    </location>
    <ligand>
        <name>3-phosphoshikimate</name>
        <dbReference type="ChEBI" id="CHEBI:145989"/>
    </ligand>
</feature>
<dbReference type="GO" id="GO:0003866">
    <property type="term" value="F:3-phosphoshikimate 1-carboxyvinyltransferase activity"/>
    <property type="evidence" value="ECO:0007669"/>
    <property type="project" value="UniProtKB-UniRule"/>
</dbReference>
<feature type="binding site" evidence="7">
    <location>
        <position position="384"/>
    </location>
    <ligand>
        <name>phosphoenolpyruvate</name>
        <dbReference type="ChEBI" id="CHEBI:58702"/>
    </ligand>
</feature>
<feature type="binding site" evidence="7">
    <location>
        <position position="128"/>
    </location>
    <ligand>
        <name>phosphoenolpyruvate</name>
        <dbReference type="ChEBI" id="CHEBI:58702"/>
    </ligand>
</feature>
<feature type="binding site" evidence="7">
    <location>
        <position position="172"/>
    </location>
    <ligand>
        <name>phosphoenolpyruvate</name>
        <dbReference type="ChEBI" id="CHEBI:58702"/>
    </ligand>
</feature>
<evidence type="ECO:0000256" key="2">
    <source>
        <dbReference type="ARBA" id="ARBA00009948"/>
    </source>
</evidence>
<comment type="caution">
    <text evidence="7">Lacks conserved residue(s) required for the propagation of feature annotation.</text>
</comment>
<feature type="binding site" evidence="7">
    <location>
        <position position="338"/>
    </location>
    <ligand>
        <name>3-phosphoshikimate</name>
        <dbReference type="ChEBI" id="CHEBI:145989"/>
    </ligand>
</feature>
<dbReference type="GO" id="GO:0009423">
    <property type="term" value="P:chorismate biosynthetic process"/>
    <property type="evidence" value="ECO:0007669"/>
    <property type="project" value="UniProtKB-UniRule"/>
</dbReference>
<feature type="binding site" evidence="7">
    <location>
        <position position="35"/>
    </location>
    <ligand>
        <name>3-phosphoshikimate</name>
        <dbReference type="ChEBI" id="CHEBI:145989"/>
    </ligand>
</feature>
<dbReference type="InterPro" id="IPR006264">
    <property type="entry name" value="EPSP_synthase"/>
</dbReference>
<dbReference type="CDD" id="cd01556">
    <property type="entry name" value="EPSP_synthase"/>
    <property type="match status" value="1"/>
</dbReference>
<feature type="binding site" evidence="7">
    <location>
        <position position="30"/>
    </location>
    <ligand>
        <name>phosphoenolpyruvate</name>
        <dbReference type="ChEBI" id="CHEBI:58702"/>
    </ligand>
</feature>
<comment type="similarity">
    <text evidence="2 7">Belongs to the EPSP synthase family.</text>
</comment>